<dbReference type="PRINTS" id="PR00922">
    <property type="entry name" value="DADACBPTASE3"/>
</dbReference>
<keyword evidence="5" id="KW-1185">Reference proteome</keyword>
<dbReference type="InterPro" id="IPR012338">
    <property type="entry name" value="Beta-lactam/transpept-like"/>
</dbReference>
<evidence type="ECO:0000256" key="3">
    <source>
        <dbReference type="SAM" id="SignalP"/>
    </source>
</evidence>
<sequence>MTMWSLVGALLLSVSTQALNGREVVTVPRSLMSYVTRPVLVAEASAKALPNPVVNQAIAIMLDELKQAGLTHPDQGVWIQSHDGEIASGRLSSQPLPTASLTKIATTLASLQTWGSNYRFITNIWSTGNLGGGILKGDLIIEGGGDPFFVWEEAIALGNKLNQLGIKRIQGNLIVTGRFAMNFEANPQEVANLLRLALDSSRWDGEVAEQYATMPAGTMKPQITVLGNVRAVPNLSPANISTSKLLIRHASLPLWQILKRMNTFSNNEMAEMIALQLGGGKQVAAIASNATDMPASEIRLINGSGLGQSNQISPRAVVAILMAVHNRAQVEGLTLADLFPSSDCNCGTIEGRKIPKGTILKTGTLSDVSSLAGVVQTQQHGAIWFAIVNRGDGDIDAFHRSQDRVLQYLVTKWGLPKSPIPSFVETPWRDSDRNEIVKQ</sequence>
<feature type="signal peptide" evidence="3">
    <location>
        <begin position="1"/>
        <end position="20"/>
    </location>
</feature>
<evidence type="ECO:0000256" key="1">
    <source>
        <dbReference type="ARBA" id="ARBA00006096"/>
    </source>
</evidence>
<keyword evidence="4" id="KW-0645">Protease</keyword>
<dbReference type="GO" id="GO:0004185">
    <property type="term" value="F:serine-type carboxypeptidase activity"/>
    <property type="evidence" value="ECO:0007669"/>
    <property type="project" value="InterPro"/>
</dbReference>
<comment type="similarity">
    <text evidence="1">Belongs to the peptidase S13 family.</text>
</comment>
<comment type="caution">
    <text evidence="4">The sequence shown here is derived from an EMBL/GenBank/DDBJ whole genome shotgun (WGS) entry which is preliminary data.</text>
</comment>
<dbReference type="Gene3D" id="3.40.710.10">
    <property type="entry name" value="DD-peptidase/beta-lactamase superfamily"/>
    <property type="match status" value="1"/>
</dbReference>
<evidence type="ECO:0000256" key="2">
    <source>
        <dbReference type="ARBA" id="ARBA00022801"/>
    </source>
</evidence>
<dbReference type="GO" id="GO:0000270">
    <property type="term" value="P:peptidoglycan metabolic process"/>
    <property type="evidence" value="ECO:0007669"/>
    <property type="project" value="TreeGrafter"/>
</dbReference>
<dbReference type="GO" id="GO:0006508">
    <property type="term" value="P:proteolysis"/>
    <property type="evidence" value="ECO:0007669"/>
    <property type="project" value="InterPro"/>
</dbReference>
<dbReference type="Proteomes" id="UP000011201">
    <property type="component" value="Unassembled WGS sequence"/>
</dbReference>
<accession>L8MW21</accession>
<dbReference type="PATRIC" id="fig|927668.3.peg.5304"/>
<organism evidence="4 5">
    <name type="scientific">Pseudanabaena biceps PCC 7429</name>
    <dbReference type="NCBI Taxonomy" id="927668"/>
    <lineage>
        <taxon>Bacteria</taxon>
        <taxon>Bacillati</taxon>
        <taxon>Cyanobacteriota</taxon>
        <taxon>Cyanophyceae</taxon>
        <taxon>Pseudanabaenales</taxon>
        <taxon>Pseudanabaenaceae</taxon>
        <taxon>Pseudanabaena</taxon>
    </lineage>
</organism>
<dbReference type="EMBL" id="ALWB01000401">
    <property type="protein sequence ID" value="ELS30203.1"/>
    <property type="molecule type" value="Genomic_DNA"/>
</dbReference>
<feature type="chain" id="PRO_5003995005" evidence="3">
    <location>
        <begin position="21"/>
        <end position="439"/>
    </location>
</feature>
<name>L8MW21_9CYAN</name>
<protein>
    <submittedName>
        <fullName evidence="4">Peptidase S13 D-Ala-D-Ala carboxypeptidase C</fullName>
    </submittedName>
</protein>
<dbReference type="Gene3D" id="3.50.80.20">
    <property type="entry name" value="D-Ala-D-Ala carboxypeptidase C, peptidase S13"/>
    <property type="match status" value="1"/>
</dbReference>
<keyword evidence="3" id="KW-0732">Signal</keyword>
<keyword evidence="4" id="KW-0121">Carboxypeptidase</keyword>
<dbReference type="AlphaFoldDB" id="L8MW21"/>
<dbReference type="PANTHER" id="PTHR30023:SF0">
    <property type="entry name" value="PENICILLIN-SENSITIVE CARBOXYPEPTIDASE A"/>
    <property type="match status" value="1"/>
</dbReference>
<dbReference type="Pfam" id="PF02113">
    <property type="entry name" value="Peptidase_S13"/>
    <property type="match status" value="2"/>
</dbReference>
<evidence type="ECO:0000313" key="4">
    <source>
        <dbReference type="EMBL" id="ELS30203.1"/>
    </source>
</evidence>
<proteinExistence type="inferred from homology"/>
<dbReference type="InterPro" id="IPR000667">
    <property type="entry name" value="Peptidase_S13"/>
</dbReference>
<dbReference type="RefSeq" id="WP_009629752.1">
    <property type="nucleotide sequence ID" value="NZ_ALWB01000401.1"/>
</dbReference>
<dbReference type="SUPFAM" id="SSF56601">
    <property type="entry name" value="beta-lactamase/transpeptidase-like"/>
    <property type="match status" value="1"/>
</dbReference>
<gene>
    <name evidence="4" type="ORF">Pse7429DRAFT_4664</name>
</gene>
<reference evidence="4 5" key="1">
    <citation type="journal article" date="2013" name="Proc. Natl. Acad. Sci. U.S.A.">
        <title>Improving the coverage of the cyanobacterial phylum using diversity-driven genome sequencing.</title>
        <authorList>
            <person name="Shih P.M."/>
            <person name="Wu D."/>
            <person name="Latifi A."/>
            <person name="Axen S.D."/>
            <person name="Fewer D.P."/>
            <person name="Talla E."/>
            <person name="Calteau A."/>
            <person name="Cai F."/>
            <person name="Tandeau de Marsac N."/>
            <person name="Rippka R."/>
            <person name="Herdman M."/>
            <person name="Sivonen K."/>
            <person name="Coursin T."/>
            <person name="Laurent T."/>
            <person name="Goodwin L."/>
            <person name="Nolan M."/>
            <person name="Davenport K.W."/>
            <person name="Han C.S."/>
            <person name="Rubin E.M."/>
            <person name="Eisen J.A."/>
            <person name="Woyke T."/>
            <person name="Gugger M."/>
            <person name="Kerfeld C.A."/>
        </authorList>
    </citation>
    <scope>NUCLEOTIDE SEQUENCE [LARGE SCALE GENOMIC DNA]</scope>
    <source>
        <strain evidence="4 5">PCC 7429</strain>
    </source>
</reference>
<keyword evidence="2" id="KW-0378">Hydrolase</keyword>
<dbReference type="PANTHER" id="PTHR30023">
    <property type="entry name" value="D-ALANYL-D-ALANINE CARBOXYPEPTIDASE"/>
    <property type="match status" value="1"/>
</dbReference>
<evidence type="ECO:0000313" key="5">
    <source>
        <dbReference type="Proteomes" id="UP000011201"/>
    </source>
</evidence>